<proteinExistence type="predicted"/>
<dbReference type="GO" id="GO:0005829">
    <property type="term" value="C:cytosol"/>
    <property type="evidence" value="ECO:0007669"/>
    <property type="project" value="TreeGrafter"/>
</dbReference>
<evidence type="ECO:0000313" key="2">
    <source>
        <dbReference type="EMBL" id="VFK78795.1"/>
    </source>
</evidence>
<dbReference type="GO" id="GO:0006749">
    <property type="term" value="P:glutathione metabolic process"/>
    <property type="evidence" value="ECO:0007669"/>
    <property type="project" value="TreeGrafter"/>
</dbReference>
<accession>A0A451BKI1</accession>
<reference evidence="2" key="1">
    <citation type="submission" date="2019-02" db="EMBL/GenBank/DDBJ databases">
        <authorList>
            <person name="Gruber-Vodicka R. H."/>
            <person name="Seah K. B. B."/>
        </authorList>
    </citation>
    <scope>NUCLEOTIDE SEQUENCE</scope>
    <source>
        <strain evidence="2">BECK_S127</strain>
    </source>
</reference>
<organism evidence="2">
    <name type="scientific">Candidatus Kentrum sp. SD</name>
    <dbReference type="NCBI Taxonomy" id="2126332"/>
    <lineage>
        <taxon>Bacteria</taxon>
        <taxon>Pseudomonadati</taxon>
        <taxon>Pseudomonadota</taxon>
        <taxon>Gammaproteobacteria</taxon>
        <taxon>Candidatus Kentrum</taxon>
    </lineage>
</organism>
<evidence type="ECO:0000259" key="1">
    <source>
        <dbReference type="Pfam" id="PF02538"/>
    </source>
</evidence>
<dbReference type="InterPro" id="IPR045079">
    <property type="entry name" value="Oxoprolinase-like"/>
</dbReference>
<sequence length="145" mass="16067">MRHHRLRRRLSPTIQQLQRPLLRLPRRRPLRLPHTGRRVHLPVLLGKFAIRKGSGEAGRFRGSDGVIRRIRFLEPPSAGILSNHRKVPPFGIVGGESGQVGRNWVERADGSREELASTEEVAMAAGDVLVIETPGGGGWGEAEPE</sequence>
<dbReference type="AlphaFoldDB" id="A0A451BKI1"/>
<gene>
    <name evidence="2" type="ORF">BECKSD772D_GA0070982_10263</name>
</gene>
<dbReference type="PANTHER" id="PTHR11365:SF23">
    <property type="entry name" value="HYPOTHETICAL 5-OXOPROLINASE (EUROFUNG)-RELATED"/>
    <property type="match status" value="1"/>
</dbReference>
<dbReference type="GO" id="GO:0017168">
    <property type="term" value="F:5-oxoprolinase (ATP-hydrolyzing) activity"/>
    <property type="evidence" value="ECO:0007669"/>
    <property type="project" value="TreeGrafter"/>
</dbReference>
<name>A0A451BKI1_9GAMM</name>
<dbReference type="Pfam" id="PF02538">
    <property type="entry name" value="Hydantoinase_B"/>
    <property type="match status" value="1"/>
</dbReference>
<dbReference type="EMBL" id="CAADHB010000026">
    <property type="protein sequence ID" value="VFK78795.1"/>
    <property type="molecule type" value="Genomic_DNA"/>
</dbReference>
<dbReference type="PANTHER" id="PTHR11365">
    <property type="entry name" value="5-OXOPROLINASE RELATED"/>
    <property type="match status" value="1"/>
</dbReference>
<protein>
    <submittedName>
        <fullName evidence="2">Hydantoinase B/oxoprolinase</fullName>
    </submittedName>
</protein>
<dbReference type="InterPro" id="IPR003692">
    <property type="entry name" value="Hydantoinase_B"/>
</dbReference>
<feature type="domain" description="Hydantoinase B/oxoprolinase" evidence="1">
    <location>
        <begin position="41"/>
        <end position="141"/>
    </location>
</feature>